<dbReference type="InterPro" id="IPR039052">
    <property type="entry name" value="Antitox_PemI-like"/>
</dbReference>
<dbReference type="Proteomes" id="UP001056648">
    <property type="component" value="Chromosome 1"/>
</dbReference>
<proteinExistence type="predicted"/>
<dbReference type="InterPro" id="IPR007159">
    <property type="entry name" value="SpoVT-AbrB_dom"/>
</dbReference>
<keyword evidence="2" id="KW-0238">DNA-binding</keyword>
<organism evidence="2 4">
    <name type="scientific">Cupriavidus gilardii</name>
    <dbReference type="NCBI Taxonomy" id="82541"/>
    <lineage>
        <taxon>Bacteria</taxon>
        <taxon>Pseudomonadati</taxon>
        <taxon>Pseudomonadota</taxon>
        <taxon>Betaproteobacteria</taxon>
        <taxon>Burkholderiales</taxon>
        <taxon>Burkholderiaceae</taxon>
        <taxon>Cupriavidus</taxon>
    </lineage>
</organism>
<dbReference type="GeneID" id="70687011"/>
<reference evidence="3" key="2">
    <citation type="submission" date="2022-06" db="EMBL/GenBank/DDBJ databases">
        <title>Complete genome sequence and characterization of Cupriavidus gilardii QJ1 isolated from contaminating cells.</title>
        <authorList>
            <person name="Qi J."/>
        </authorList>
    </citation>
    <scope>NUCLEOTIDE SEQUENCE</scope>
    <source>
        <strain evidence="3">QJ1</strain>
    </source>
</reference>
<name>A0A6N1BAD2_9BURK</name>
<dbReference type="Proteomes" id="UP000542973">
    <property type="component" value="Unassembled WGS sequence"/>
</dbReference>
<dbReference type="PANTHER" id="PTHR40516">
    <property type="entry name" value="ANTITOXIN CHPS-RELATED"/>
    <property type="match status" value="1"/>
</dbReference>
<keyword evidence="5" id="KW-1185">Reference proteome</keyword>
<dbReference type="SMART" id="SM00966">
    <property type="entry name" value="SpoVT_AbrB"/>
    <property type="match status" value="1"/>
</dbReference>
<reference evidence="2 4" key="1">
    <citation type="submission" date="2020-05" db="EMBL/GenBank/DDBJ databases">
        <title>MicrobeNet Type strains.</title>
        <authorList>
            <person name="Nicholson A.C."/>
        </authorList>
    </citation>
    <scope>NUCLEOTIDE SEQUENCE [LARGE SCALE GENOMIC DNA]</scope>
    <source>
        <strain evidence="2 4">ATCC 700815</strain>
    </source>
</reference>
<evidence type="ECO:0000313" key="2">
    <source>
        <dbReference type="EMBL" id="NNH13505.1"/>
    </source>
</evidence>
<protein>
    <submittedName>
        <fullName evidence="2">AbrB/MazE/SpoVT family DNA-binding domain-containing protein</fullName>
    </submittedName>
</protein>
<evidence type="ECO:0000313" key="4">
    <source>
        <dbReference type="Proteomes" id="UP000542973"/>
    </source>
</evidence>
<evidence type="ECO:0000259" key="1">
    <source>
        <dbReference type="SMART" id="SM00966"/>
    </source>
</evidence>
<dbReference type="SUPFAM" id="SSF89447">
    <property type="entry name" value="AbrB/MazE/MraZ-like"/>
    <property type="match status" value="1"/>
</dbReference>
<dbReference type="InterPro" id="IPR037914">
    <property type="entry name" value="SpoVT-AbrB_sf"/>
</dbReference>
<dbReference type="PANTHER" id="PTHR40516:SF1">
    <property type="entry name" value="ANTITOXIN CHPS-RELATED"/>
    <property type="match status" value="1"/>
</dbReference>
<dbReference type="EMBL" id="JABEMD010000050">
    <property type="protein sequence ID" value="NNH13505.1"/>
    <property type="molecule type" value="Genomic_DNA"/>
</dbReference>
<dbReference type="GO" id="GO:0003677">
    <property type="term" value="F:DNA binding"/>
    <property type="evidence" value="ECO:0007669"/>
    <property type="project" value="UniProtKB-KW"/>
</dbReference>
<sequence>MTALTVKRWGNSLALRIPSYLAEEANITENAVIEATVLEGKLVLEKKAEPSFSLEEFILELQAGHEVEATVDWGAPVGNEFGAAGNPDND</sequence>
<dbReference type="Pfam" id="PF04014">
    <property type="entry name" value="MazE_antitoxin"/>
    <property type="match status" value="1"/>
</dbReference>
<accession>A0A6N1BAD2</accession>
<evidence type="ECO:0000313" key="3">
    <source>
        <dbReference type="EMBL" id="USE76670.1"/>
    </source>
</evidence>
<gene>
    <name evidence="2" type="ORF">HLB16_21875</name>
    <name evidence="3" type="ORF">NDR89_05195</name>
</gene>
<dbReference type="EMBL" id="CP098735">
    <property type="protein sequence ID" value="USE76670.1"/>
    <property type="molecule type" value="Genomic_DNA"/>
</dbReference>
<dbReference type="RefSeq" id="WP_053824417.1">
    <property type="nucleotide sequence ID" value="NZ_BAAAEB010000013.1"/>
</dbReference>
<dbReference type="Gene3D" id="2.10.260.10">
    <property type="match status" value="1"/>
</dbReference>
<evidence type="ECO:0000313" key="5">
    <source>
        <dbReference type="Proteomes" id="UP001056648"/>
    </source>
</evidence>
<dbReference type="GO" id="GO:0097351">
    <property type="term" value="F:toxin sequestering activity"/>
    <property type="evidence" value="ECO:0007669"/>
    <property type="project" value="InterPro"/>
</dbReference>
<feature type="domain" description="SpoVT-AbrB" evidence="1">
    <location>
        <begin position="7"/>
        <end position="52"/>
    </location>
</feature>
<dbReference type="AlphaFoldDB" id="A0A6N1BAD2"/>